<sequence>MASGKYDLAIVGGGLSGGLLALALREKRPELRVALIEAEDHFGGNHIWSFFDSDIEPEHRWLVDPLISKSWDSYDVHFPKYSRSLQTGYNSITSKKFNAVIGQRLDKKHLITGSKVKVMSKEHISFSSGKKIAATTVIDARGGGDFSALEYGWQKFLGQMLHLKKPHGLDRPVIMDARVDQLDGYHFVYCLPFGNMDVFVEETYYSNGRDLDKTACRQRIAEYAARQGWEIADIAAEEFGQLPVVYGGDFDQFWQDNDGLGARIGARAALAHPITSYSLPMAVRTAISICEMPE</sequence>
<reference evidence="2" key="1">
    <citation type="submission" date="2018-06" db="EMBL/GenBank/DDBJ databases">
        <authorList>
            <person name="Zhirakovskaya E."/>
        </authorList>
    </citation>
    <scope>NUCLEOTIDE SEQUENCE</scope>
</reference>
<comment type="similarity">
    <text evidence="1">Belongs to the lycopene cyclase family.</text>
</comment>
<dbReference type="AlphaFoldDB" id="A0A3B0RJX0"/>
<dbReference type="GO" id="GO:0016705">
    <property type="term" value="F:oxidoreductase activity, acting on paired donors, with incorporation or reduction of molecular oxygen"/>
    <property type="evidence" value="ECO:0007669"/>
    <property type="project" value="InterPro"/>
</dbReference>
<feature type="non-terminal residue" evidence="2">
    <location>
        <position position="294"/>
    </location>
</feature>
<name>A0A3B0RJX0_9ZZZZ</name>
<evidence type="ECO:0000313" key="2">
    <source>
        <dbReference type="EMBL" id="VAV89086.1"/>
    </source>
</evidence>
<dbReference type="Pfam" id="PF05834">
    <property type="entry name" value="Lycopene_cycl"/>
    <property type="match status" value="1"/>
</dbReference>
<dbReference type="InterPro" id="IPR008461">
    <property type="entry name" value="CrtY"/>
</dbReference>
<dbReference type="InterPro" id="IPR036188">
    <property type="entry name" value="FAD/NAD-bd_sf"/>
</dbReference>
<dbReference type="Gene3D" id="3.40.50.720">
    <property type="entry name" value="NAD(P)-binding Rossmann-like Domain"/>
    <property type="match status" value="1"/>
</dbReference>
<dbReference type="GO" id="GO:0016117">
    <property type="term" value="P:carotenoid biosynthetic process"/>
    <property type="evidence" value="ECO:0007669"/>
    <property type="project" value="InterPro"/>
</dbReference>
<dbReference type="GO" id="GO:0045436">
    <property type="term" value="F:lycopene beta cyclase activity"/>
    <property type="evidence" value="ECO:0007669"/>
    <property type="project" value="InterPro"/>
</dbReference>
<dbReference type="NCBIfam" id="TIGR01790">
    <property type="entry name" value="carotene-cycl"/>
    <property type="match status" value="1"/>
</dbReference>
<dbReference type="EMBL" id="UOEF01000067">
    <property type="protein sequence ID" value="VAV89086.1"/>
    <property type="molecule type" value="Genomic_DNA"/>
</dbReference>
<gene>
    <name evidence="2" type="ORF">MNBD_ALPHA04-267</name>
</gene>
<organism evidence="2">
    <name type="scientific">hydrothermal vent metagenome</name>
    <dbReference type="NCBI Taxonomy" id="652676"/>
    <lineage>
        <taxon>unclassified sequences</taxon>
        <taxon>metagenomes</taxon>
        <taxon>ecological metagenomes</taxon>
    </lineage>
</organism>
<dbReference type="InterPro" id="IPR010108">
    <property type="entry name" value="Lycopene_cyclase_b/e"/>
</dbReference>
<dbReference type="NCBIfam" id="TIGR01789">
    <property type="entry name" value="lycopene_cycl"/>
    <property type="match status" value="1"/>
</dbReference>
<evidence type="ECO:0000256" key="1">
    <source>
        <dbReference type="ARBA" id="ARBA00006599"/>
    </source>
</evidence>
<accession>A0A3B0RJX0</accession>
<protein>
    <submittedName>
        <fullName evidence="2">Lycopene cyclase</fullName>
    </submittedName>
</protein>
<dbReference type="SUPFAM" id="SSF51905">
    <property type="entry name" value="FAD/NAD(P)-binding domain"/>
    <property type="match status" value="1"/>
</dbReference>
<proteinExistence type="inferred from homology"/>